<protein>
    <submittedName>
        <fullName evidence="2">Uncharacterized protein</fullName>
    </submittedName>
</protein>
<name>A0A151GVC6_DRECN</name>
<feature type="region of interest" description="Disordered" evidence="1">
    <location>
        <begin position="142"/>
        <end position="217"/>
    </location>
</feature>
<organism evidence="2 3">
    <name type="scientific">Drechmeria coniospora</name>
    <name type="common">Nematophagous fungus</name>
    <name type="synonym">Meria coniospora</name>
    <dbReference type="NCBI Taxonomy" id="98403"/>
    <lineage>
        <taxon>Eukaryota</taxon>
        <taxon>Fungi</taxon>
        <taxon>Dikarya</taxon>
        <taxon>Ascomycota</taxon>
        <taxon>Pezizomycotina</taxon>
        <taxon>Sordariomycetes</taxon>
        <taxon>Hypocreomycetidae</taxon>
        <taxon>Hypocreales</taxon>
        <taxon>Ophiocordycipitaceae</taxon>
        <taxon>Drechmeria</taxon>
    </lineage>
</organism>
<evidence type="ECO:0000313" key="3">
    <source>
        <dbReference type="Proteomes" id="UP000076580"/>
    </source>
</evidence>
<keyword evidence="3" id="KW-1185">Reference proteome</keyword>
<dbReference type="AlphaFoldDB" id="A0A151GVC6"/>
<evidence type="ECO:0000313" key="2">
    <source>
        <dbReference type="EMBL" id="KYK61048.1"/>
    </source>
</evidence>
<comment type="caution">
    <text evidence="2">The sequence shown here is derived from an EMBL/GenBank/DDBJ whole genome shotgun (WGS) entry which is preliminary data.</text>
</comment>
<dbReference type="RefSeq" id="XP_040660400.1">
    <property type="nucleotide sequence ID" value="XM_040799517.1"/>
</dbReference>
<gene>
    <name evidence="2" type="ORF">DCS_02188</name>
</gene>
<dbReference type="Proteomes" id="UP000076580">
    <property type="component" value="Chromosome 01"/>
</dbReference>
<feature type="compositionally biased region" description="Polar residues" evidence="1">
    <location>
        <begin position="205"/>
        <end position="217"/>
    </location>
</feature>
<sequence>MSPPGRYRGTEIMSPAESLCTKQCTCCPVLAIASSVASLALLHRGKSALVNHHDEHLIPLSAFLARRYYEATSIHQSNVPELTDAARRVPFQTHSYLAQFVVRGGGIDPAGTSWHPVRASPPNLPAAFPYILLGDIKHPPAAVEPLASRDPLPPSLQRASRPSSAPSPLHHPPATRLGRPPPPLFPRERQAPRQTERVPTAPRPGQSSCPAGTGEQSPTRVVLGLVASGHPSCRRPASWLRSLAVHLACRSTLAS</sequence>
<accession>A0A151GVC6</accession>
<dbReference type="EMBL" id="LAYC01000001">
    <property type="protein sequence ID" value="KYK61048.1"/>
    <property type="molecule type" value="Genomic_DNA"/>
</dbReference>
<feature type="compositionally biased region" description="Basic and acidic residues" evidence="1">
    <location>
        <begin position="186"/>
        <end position="196"/>
    </location>
</feature>
<reference evidence="2 3" key="1">
    <citation type="journal article" date="2016" name="Sci. Rep.">
        <title>Insights into Adaptations to a Near-Obligate Nematode Endoparasitic Lifestyle from the Finished Genome of Drechmeria coniospora.</title>
        <authorList>
            <person name="Zhang L."/>
            <person name="Zhou Z."/>
            <person name="Guo Q."/>
            <person name="Fokkens L."/>
            <person name="Miskei M."/>
            <person name="Pocsi I."/>
            <person name="Zhang W."/>
            <person name="Chen M."/>
            <person name="Wang L."/>
            <person name="Sun Y."/>
            <person name="Donzelli B.G."/>
            <person name="Gibson D.M."/>
            <person name="Nelson D.R."/>
            <person name="Luo J.G."/>
            <person name="Rep M."/>
            <person name="Liu H."/>
            <person name="Yang S."/>
            <person name="Wang J."/>
            <person name="Krasnoff S.B."/>
            <person name="Xu Y."/>
            <person name="Molnar I."/>
            <person name="Lin M."/>
        </authorList>
    </citation>
    <scope>NUCLEOTIDE SEQUENCE [LARGE SCALE GENOMIC DNA]</scope>
    <source>
        <strain evidence="2 3">ARSEF 6962</strain>
    </source>
</reference>
<proteinExistence type="predicted"/>
<dbReference type="InParanoid" id="A0A151GVC6"/>
<evidence type="ECO:0000256" key="1">
    <source>
        <dbReference type="SAM" id="MobiDB-lite"/>
    </source>
</evidence>
<feature type="compositionally biased region" description="Low complexity" evidence="1">
    <location>
        <begin position="155"/>
        <end position="178"/>
    </location>
</feature>
<dbReference type="GeneID" id="63714831"/>